<evidence type="ECO:0000256" key="6">
    <source>
        <dbReference type="SAM" id="Phobius"/>
    </source>
</evidence>
<dbReference type="GO" id="GO:0005886">
    <property type="term" value="C:plasma membrane"/>
    <property type="evidence" value="ECO:0007669"/>
    <property type="project" value="UniProtKB-SubCell"/>
</dbReference>
<accession>F7YFG9</accession>
<dbReference type="AlphaFoldDB" id="F7YFG9"/>
<evidence type="ECO:0000256" key="5">
    <source>
        <dbReference type="ARBA" id="ARBA00023136"/>
    </source>
</evidence>
<name>F7YFG9_MESOW</name>
<keyword evidence="5 6" id="KW-0472">Membrane</keyword>
<organism evidence="7 8">
    <name type="scientific">Mesorhizobium opportunistum (strain LMG 24607 / HAMBI 3007 / WSM2075)</name>
    <dbReference type="NCBI Taxonomy" id="536019"/>
    <lineage>
        <taxon>Bacteria</taxon>
        <taxon>Pseudomonadati</taxon>
        <taxon>Pseudomonadota</taxon>
        <taxon>Alphaproteobacteria</taxon>
        <taxon>Hyphomicrobiales</taxon>
        <taxon>Phyllobacteriaceae</taxon>
        <taxon>Mesorhizobium</taxon>
    </lineage>
</organism>
<dbReference type="EMBL" id="CP002279">
    <property type="protein sequence ID" value="AEH85714.1"/>
    <property type="molecule type" value="Genomic_DNA"/>
</dbReference>
<evidence type="ECO:0000313" key="8">
    <source>
        <dbReference type="Proteomes" id="UP000001623"/>
    </source>
</evidence>
<dbReference type="eggNOG" id="COG1280">
    <property type="taxonomic scope" value="Bacteria"/>
</dbReference>
<dbReference type="KEGG" id="mop:Mesop_1231"/>
<dbReference type="Proteomes" id="UP000001623">
    <property type="component" value="Chromosome"/>
</dbReference>
<evidence type="ECO:0000313" key="7">
    <source>
        <dbReference type="EMBL" id="AEH85714.1"/>
    </source>
</evidence>
<dbReference type="HOGENOM" id="CLU_079569_2_3_5"/>
<dbReference type="PANTHER" id="PTHR30086:SF20">
    <property type="entry name" value="ARGININE EXPORTER PROTEIN ARGO-RELATED"/>
    <property type="match status" value="1"/>
</dbReference>
<gene>
    <name evidence="7" type="ordered locus">Mesop_1231</name>
</gene>
<feature type="transmembrane region" description="Helical" evidence="6">
    <location>
        <begin position="157"/>
        <end position="178"/>
    </location>
</feature>
<feature type="transmembrane region" description="Helical" evidence="6">
    <location>
        <begin position="78"/>
        <end position="96"/>
    </location>
</feature>
<evidence type="ECO:0000256" key="2">
    <source>
        <dbReference type="ARBA" id="ARBA00022475"/>
    </source>
</evidence>
<reference evidence="7 8" key="1">
    <citation type="submission" date="2010-10" db="EMBL/GenBank/DDBJ databases">
        <title>Complete sequence of Mesorhizobium opportunistum WSM2075.</title>
        <authorList>
            <consortium name="US DOE Joint Genome Institute"/>
            <person name="Lucas S."/>
            <person name="Copeland A."/>
            <person name="Lapidus A."/>
            <person name="Cheng J.-F."/>
            <person name="Bruce D."/>
            <person name="Goodwin L."/>
            <person name="Pitluck S."/>
            <person name="Chertkov O."/>
            <person name="Misra M."/>
            <person name="Detter J.C."/>
            <person name="Han C."/>
            <person name="Tapia R."/>
            <person name="Land M."/>
            <person name="Hauser L."/>
            <person name="Kyrpides N."/>
            <person name="Ovchinnikova G."/>
            <person name="Mavrommatis K.M."/>
            <person name="Tiwari R.P."/>
            <person name="Howieson J.G."/>
            <person name="O'Hara G.W."/>
            <person name="Nandasena K.G."/>
            <person name="Woyke T."/>
        </authorList>
    </citation>
    <scope>NUCLEOTIDE SEQUENCE [LARGE SCALE GENOMIC DNA]</scope>
    <source>
        <strain evidence="8">LMG 24607 / HAMBI 3007 / WSM2075</strain>
    </source>
</reference>
<evidence type="ECO:0000256" key="3">
    <source>
        <dbReference type="ARBA" id="ARBA00022692"/>
    </source>
</evidence>
<evidence type="ECO:0000256" key="4">
    <source>
        <dbReference type="ARBA" id="ARBA00022989"/>
    </source>
</evidence>
<keyword evidence="4 6" id="KW-1133">Transmembrane helix</keyword>
<keyword evidence="2" id="KW-1003">Cell membrane</keyword>
<dbReference type="InterPro" id="IPR001123">
    <property type="entry name" value="LeuE-type"/>
</dbReference>
<dbReference type="Pfam" id="PF01810">
    <property type="entry name" value="LysE"/>
    <property type="match status" value="1"/>
</dbReference>
<dbReference type="PANTHER" id="PTHR30086">
    <property type="entry name" value="ARGININE EXPORTER PROTEIN ARGO"/>
    <property type="match status" value="1"/>
</dbReference>
<comment type="subcellular location">
    <subcellularLocation>
        <location evidence="1">Cell membrane</location>
        <topology evidence="1">Multi-pass membrane protein</topology>
    </subcellularLocation>
</comment>
<proteinExistence type="predicted"/>
<dbReference type="STRING" id="536019.Mesop_1231"/>
<feature type="transmembrane region" description="Helical" evidence="6">
    <location>
        <begin position="48"/>
        <end position="72"/>
    </location>
</feature>
<keyword evidence="3 6" id="KW-0812">Transmembrane</keyword>
<evidence type="ECO:0000256" key="1">
    <source>
        <dbReference type="ARBA" id="ARBA00004651"/>
    </source>
</evidence>
<dbReference type="RefSeq" id="WP_013892451.1">
    <property type="nucleotide sequence ID" value="NC_015675.1"/>
</dbReference>
<dbReference type="GO" id="GO:0015171">
    <property type="term" value="F:amino acid transmembrane transporter activity"/>
    <property type="evidence" value="ECO:0007669"/>
    <property type="project" value="TreeGrafter"/>
</dbReference>
<feature type="transmembrane region" description="Helical" evidence="6">
    <location>
        <begin position="199"/>
        <end position="217"/>
    </location>
</feature>
<protein>
    <submittedName>
        <fullName evidence="7">Lysine exporter protein (LYSE/YGGA)</fullName>
    </submittedName>
</protein>
<feature type="transmembrane region" description="Helical" evidence="6">
    <location>
        <begin position="12"/>
        <end position="36"/>
    </location>
</feature>
<feature type="transmembrane region" description="Helical" evidence="6">
    <location>
        <begin position="123"/>
        <end position="145"/>
    </location>
</feature>
<sequence length="219" mass="23291">MPGTLHSRMQNMPLVTVAFVSVLGMAVPGPDVVLAITNGSRYGVRNAFIAMAGVVLSDFVLICMVGLGFGALLLASELYLSALRMVGAGYLLFVAVRTLRISTASRPAIDPAILQKTQSTKALILRCFVVAVTNPEAWLFFPAILPPFVDTNEPIAMQYAVLAIIIAVADVLVLMLYATLGSRAVKLLAGPNAVWIDRLYGLALLVLSSVLILQALGHL</sequence>